<dbReference type="InterPro" id="IPR057465">
    <property type="entry name" value="CERK_PH"/>
</dbReference>
<dbReference type="GeneTree" id="ENSGT00940000156976"/>
<dbReference type="eggNOG" id="KOG1115">
    <property type="taxonomic scope" value="Eukaryota"/>
</dbReference>
<dbReference type="HOGENOM" id="CLU_013399_2_2_1"/>
<dbReference type="GeneID" id="100073563"/>
<dbReference type="InterPro" id="IPR001206">
    <property type="entry name" value="Diacylglycerol_kinase_cat_dom"/>
</dbReference>
<dbReference type="AlphaFoldDB" id="F7CVX6"/>
<organism evidence="3 4">
    <name type="scientific">Ornithorhynchus anatinus</name>
    <name type="common">Duckbill platypus</name>
    <dbReference type="NCBI Taxonomy" id="9258"/>
    <lineage>
        <taxon>Eukaryota</taxon>
        <taxon>Metazoa</taxon>
        <taxon>Chordata</taxon>
        <taxon>Craniata</taxon>
        <taxon>Vertebrata</taxon>
        <taxon>Euteleostomi</taxon>
        <taxon>Mammalia</taxon>
        <taxon>Monotremata</taxon>
        <taxon>Ornithorhynchidae</taxon>
        <taxon>Ornithorhynchus</taxon>
    </lineage>
</organism>
<dbReference type="OrthoDB" id="530923at2759"/>
<dbReference type="Ensembl" id="ENSOANT00000000601.3">
    <property type="protein sequence ID" value="ENSOANP00000000600.3"/>
    <property type="gene ID" value="ENSOANG00000000366.3"/>
</dbReference>
<dbReference type="InterPro" id="IPR050187">
    <property type="entry name" value="Lipid_Phosphate_FormReg"/>
</dbReference>
<feature type="compositionally biased region" description="Basic and acidic residues" evidence="1">
    <location>
        <begin position="357"/>
        <end position="367"/>
    </location>
</feature>
<dbReference type="SUPFAM" id="SSF111331">
    <property type="entry name" value="NAD kinase/diacylglycerol kinase-like"/>
    <property type="match status" value="1"/>
</dbReference>
<dbReference type="SMART" id="SM00046">
    <property type="entry name" value="DAGKc"/>
    <property type="match status" value="1"/>
</dbReference>
<dbReference type="PROSITE" id="PS50146">
    <property type="entry name" value="DAGK"/>
    <property type="match status" value="1"/>
</dbReference>
<dbReference type="InterPro" id="IPR016064">
    <property type="entry name" value="NAD/diacylglycerol_kinase_sf"/>
</dbReference>
<dbReference type="PANTHER" id="PTHR12358">
    <property type="entry name" value="SPHINGOSINE KINASE"/>
    <property type="match status" value="1"/>
</dbReference>
<evidence type="ECO:0000259" key="2">
    <source>
        <dbReference type="PROSITE" id="PS50146"/>
    </source>
</evidence>
<dbReference type="OMA" id="ALRIWIH"/>
<gene>
    <name evidence="3" type="primary">LOC100073563</name>
</gene>
<dbReference type="Pfam" id="PF19280">
    <property type="entry name" value="CERK_C"/>
    <property type="match status" value="1"/>
</dbReference>
<dbReference type="Pfam" id="PF25382">
    <property type="entry name" value="PH_CERK"/>
    <property type="match status" value="1"/>
</dbReference>
<dbReference type="GO" id="GO:0001729">
    <property type="term" value="F:ceramide kinase activity"/>
    <property type="evidence" value="ECO:0000318"/>
    <property type="project" value="GO_Central"/>
</dbReference>
<dbReference type="Bgee" id="ENSOANG00000000366">
    <property type="expression patterns" value="Expressed in adult mammalian kidney and 7 other cell types or tissues"/>
</dbReference>
<evidence type="ECO:0000313" key="3">
    <source>
        <dbReference type="Ensembl" id="ENSOANP00000000600.3"/>
    </source>
</evidence>
<dbReference type="KEGG" id="oaa:100073563"/>
<sequence length="531" mass="58864">MEEEEEEEECLLRIRGATFRVSLPRGDCLRGTELSPAGTVAGGLSFCLPLAEIVCVKLGKGRVPAEEPKDAQDGSLFTVFYVKRERRQRWQLDSLLCEAQDPARCREWTGRLQRALDQHGTTRPRNLLVFVNPFGGRRQAAHIYRSKVAALFHLAGIATRVIETSRAFEARDHILQQDLQGIDGLVCVGGDGMFNEVLHGLISRTQREAGVSEHSPEASLVPPSLRIGIIPAGSTDCVCYSTVGTNDPVTSALHIIIGDSQPLDVCSIHQHDRLVKFSVSLLGYGFYGDVLADSARRRWMGPLRYDYSGFKMVLGNRSYQGTVEFQKAESTLSHPRDSTRCRAGCLVCAGSTKHLRRKDDDTNRDSQPDPDSPTEGRWQSVEGSFVAVNLTCICSACPKSPEGLSPCAHLADGTADLVLVRRCSTLDFLRHLSRHTNRGDQFDLPFVSVHRVTALRFTPKMAEDWTEEQPILEPKSFFSGLCRGEPLWSSWSCDGESLPHAPLKAKVHHQLIRLFARGIESEKATPLFSRG</sequence>
<dbReference type="GO" id="GO:0006672">
    <property type="term" value="P:ceramide metabolic process"/>
    <property type="evidence" value="ECO:0000318"/>
    <property type="project" value="GO_Central"/>
</dbReference>
<dbReference type="GO" id="GO:0016020">
    <property type="term" value="C:membrane"/>
    <property type="evidence" value="ECO:0007669"/>
    <property type="project" value="GOC"/>
</dbReference>
<protein>
    <recommendedName>
        <fullName evidence="2">DAGKc domain-containing protein</fullName>
    </recommendedName>
</protein>
<reference evidence="3" key="2">
    <citation type="submission" date="2025-08" db="UniProtKB">
        <authorList>
            <consortium name="Ensembl"/>
        </authorList>
    </citation>
    <scope>IDENTIFICATION</scope>
    <source>
        <strain evidence="3">Glennie</strain>
    </source>
</reference>
<dbReference type="STRING" id="9258.ENSOANP00000000600"/>
<dbReference type="RefSeq" id="XP_001505340.2">
    <property type="nucleotide sequence ID" value="XM_001505290.5"/>
</dbReference>
<keyword evidence="4" id="KW-1185">Reference proteome</keyword>
<dbReference type="InParanoid" id="F7CVX6"/>
<reference evidence="3 4" key="1">
    <citation type="journal article" date="2008" name="Nature">
        <title>Genome analysis of the platypus reveals unique signatures of evolution.</title>
        <authorList>
            <person name="Warren W.C."/>
            <person name="Hillier L.W."/>
            <person name="Marshall Graves J.A."/>
            <person name="Birney E."/>
            <person name="Ponting C.P."/>
            <person name="Grutzner F."/>
            <person name="Belov K."/>
            <person name="Miller W."/>
            <person name="Clarke L."/>
            <person name="Chinwalla A.T."/>
            <person name="Yang S.P."/>
            <person name="Heger A."/>
            <person name="Locke D.P."/>
            <person name="Miethke P."/>
            <person name="Waters P.D."/>
            <person name="Veyrunes F."/>
            <person name="Fulton L."/>
            <person name="Fulton B."/>
            <person name="Graves T."/>
            <person name="Wallis J."/>
            <person name="Puente X.S."/>
            <person name="Lopez-Otin C."/>
            <person name="Ordonez G.R."/>
            <person name="Eichler E.E."/>
            <person name="Chen L."/>
            <person name="Cheng Z."/>
            <person name="Deakin J.E."/>
            <person name="Alsop A."/>
            <person name="Thompson K."/>
            <person name="Kirby P."/>
            <person name="Papenfuss A.T."/>
            <person name="Wakefield M.J."/>
            <person name="Olender T."/>
            <person name="Lancet D."/>
            <person name="Huttley G.A."/>
            <person name="Smit A.F."/>
            <person name="Pask A."/>
            <person name="Temple-Smith P."/>
            <person name="Batzer M.A."/>
            <person name="Walker J.A."/>
            <person name="Konkel M.K."/>
            <person name="Harris R.S."/>
            <person name="Whittington C.M."/>
            <person name="Wong E.S."/>
            <person name="Gemmell N.J."/>
            <person name="Buschiazzo E."/>
            <person name="Vargas Jentzsch I.M."/>
            <person name="Merkel A."/>
            <person name="Schmitz J."/>
            <person name="Zemann A."/>
            <person name="Churakov G."/>
            <person name="Kriegs J.O."/>
            <person name="Brosius J."/>
            <person name="Murchison E.P."/>
            <person name="Sachidanandam R."/>
            <person name="Smith C."/>
            <person name="Hannon G.J."/>
            <person name="Tsend-Ayush E."/>
            <person name="McMillan D."/>
            <person name="Attenborough R."/>
            <person name="Rens W."/>
            <person name="Ferguson-Smith M."/>
            <person name="Lefevre C.M."/>
            <person name="Sharp J.A."/>
            <person name="Nicholas K.R."/>
            <person name="Ray D.A."/>
            <person name="Kube M."/>
            <person name="Reinhardt R."/>
            <person name="Pringle T.H."/>
            <person name="Taylor J."/>
            <person name="Jones R.C."/>
            <person name="Nixon B."/>
            <person name="Dacheux J.L."/>
            <person name="Niwa H."/>
            <person name="Sekita Y."/>
            <person name="Huang X."/>
            <person name="Stark A."/>
            <person name="Kheradpour P."/>
            <person name="Kellis M."/>
            <person name="Flicek P."/>
            <person name="Chen Y."/>
            <person name="Webber C."/>
            <person name="Hardison R."/>
            <person name="Nelson J."/>
            <person name="Hallsworth-Pepin K."/>
            <person name="Delehaunty K."/>
            <person name="Markovic C."/>
            <person name="Minx P."/>
            <person name="Feng Y."/>
            <person name="Kremitzki C."/>
            <person name="Mitreva M."/>
            <person name="Glasscock J."/>
            <person name="Wylie T."/>
            <person name="Wohldmann P."/>
            <person name="Thiru P."/>
            <person name="Nhan M.N."/>
            <person name="Pohl C.S."/>
            <person name="Smith S.M."/>
            <person name="Hou S."/>
            <person name="Nefedov M."/>
            <person name="de Jong P.J."/>
            <person name="Renfree M.B."/>
            <person name="Mardis E.R."/>
            <person name="Wilson R.K."/>
        </authorList>
    </citation>
    <scope>NUCLEOTIDE SEQUENCE [LARGE SCALE GENOMIC DNA]</scope>
    <source>
        <strain evidence="3 4">Glennie</strain>
    </source>
</reference>
<dbReference type="Gene3D" id="3.40.50.10330">
    <property type="entry name" value="Probable inorganic polyphosphate/atp-NAD kinase, domain 1"/>
    <property type="match status" value="1"/>
</dbReference>
<accession>F7CVX6</accession>
<feature type="domain" description="DAGKc" evidence="2">
    <location>
        <begin position="122"/>
        <end position="272"/>
    </location>
</feature>
<dbReference type="InterPro" id="IPR045363">
    <property type="entry name" value="CERK_C"/>
</dbReference>
<name>F7CVX6_ORNAN</name>
<dbReference type="InterPro" id="IPR017438">
    <property type="entry name" value="ATP-NAD_kinase_N"/>
</dbReference>
<dbReference type="Proteomes" id="UP000002279">
    <property type="component" value="Chromosome 6"/>
</dbReference>
<feature type="region of interest" description="Disordered" evidence="1">
    <location>
        <begin position="356"/>
        <end position="378"/>
    </location>
</feature>
<evidence type="ECO:0000256" key="1">
    <source>
        <dbReference type="SAM" id="MobiDB-lite"/>
    </source>
</evidence>
<dbReference type="Pfam" id="PF00781">
    <property type="entry name" value="DAGK_cat"/>
    <property type="match status" value="1"/>
</dbReference>
<proteinExistence type="predicted"/>
<reference evidence="3" key="3">
    <citation type="submission" date="2025-09" db="UniProtKB">
        <authorList>
            <consortium name="Ensembl"/>
        </authorList>
    </citation>
    <scope>IDENTIFICATION</scope>
    <source>
        <strain evidence="3">Glennie</strain>
    </source>
</reference>
<dbReference type="Gene3D" id="2.60.200.40">
    <property type="match status" value="1"/>
</dbReference>
<dbReference type="PANTHER" id="PTHR12358:SF95">
    <property type="entry name" value="CERAMIDE KINASE"/>
    <property type="match status" value="1"/>
</dbReference>
<evidence type="ECO:0000313" key="4">
    <source>
        <dbReference type="Proteomes" id="UP000002279"/>
    </source>
</evidence>